<dbReference type="PANTHER" id="PTHR30570:SF1">
    <property type="entry name" value="PHOSPHATE-BINDING PROTEIN PSTS"/>
    <property type="match status" value="1"/>
</dbReference>
<feature type="domain" description="PBP" evidence="3">
    <location>
        <begin position="18"/>
        <end position="340"/>
    </location>
</feature>
<dbReference type="SUPFAM" id="SSF53850">
    <property type="entry name" value="Periplasmic binding protein-like II"/>
    <property type="match status" value="1"/>
</dbReference>
<evidence type="ECO:0000259" key="3">
    <source>
        <dbReference type="Pfam" id="PF12849"/>
    </source>
</evidence>
<dbReference type="CDD" id="cd13654">
    <property type="entry name" value="PBP2_phosphate_like_2"/>
    <property type="match status" value="1"/>
</dbReference>
<dbReference type="EMBL" id="CAADEY010000056">
    <property type="protein sequence ID" value="VFJ56963.1"/>
    <property type="molecule type" value="Genomic_DNA"/>
</dbReference>
<proteinExistence type="predicted"/>
<evidence type="ECO:0000256" key="1">
    <source>
        <dbReference type="ARBA" id="ARBA00022729"/>
    </source>
</evidence>
<feature type="chain" id="PRO_5033432442" evidence="2">
    <location>
        <begin position="22"/>
        <end position="377"/>
    </location>
</feature>
<accession>A0A450S0S7</accession>
<sequence length="377" mass="40938">MKKIIIGAVLATSFIGGTAAARDYISIVGSSTVYPFATVVAEQFGKTTSFKTPKIESTGSGGGLKLFCAGVGVEHPDITNASRRIKASEVEACARNGVMDIIEVKVGYDGIVFANSTKAEPAEFTRKDIFVALGKQVPDPKTGQLVDNPNKTWKDVDAKFPASKIEVLGPPPTSGTRDAFAEMALGGGAKSFPLLKRLRSLPASDAGSIRKIMDKLGIPRDVYGKMKEKRGKAPKGKDVFKAIAHAVREDGTFIEAGENDNLIVQKLDANPDSFGIFGYSFLEQNADKVRGASIDGVEPTFENISSGKYPISRPLFFYVKRAHVNNIPGMREYLDEFTSEKAWGEEGYLADKGMIPMPDEEREKFREDVKNLVNLIL</sequence>
<reference evidence="4" key="1">
    <citation type="submission" date="2019-02" db="EMBL/GenBank/DDBJ databases">
        <authorList>
            <person name="Gruber-Vodicka R. H."/>
            <person name="Seah K. B. B."/>
        </authorList>
    </citation>
    <scope>NUCLEOTIDE SEQUENCE</scope>
    <source>
        <strain evidence="5">BECK_DK161</strain>
        <strain evidence="4">BECK_DK47</strain>
    </source>
</reference>
<dbReference type="PANTHER" id="PTHR30570">
    <property type="entry name" value="PERIPLASMIC PHOSPHATE BINDING COMPONENT OF PHOSPHATE ABC TRANSPORTER"/>
    <property type="match status" value="1"/>
</dbReference>
<evidence type="ECO:0000256" key="2">
    <source>
        <dbReference type="SAM" id="SignalP"/>
    </source>
</evidence>
<keyword evidence="1 2" id="KW-0732">Signal</keyword>
<protein>
    <submittedName>
        <fullName evidence="4">Phosphate ABC transporter substrate-binding protein, PhoT family</fullName>
    </submittedName>
</protein>
<feature type="signal peptide" evidence="2">
    <location>
        <begin position="1"/>
        <end position="21"/>
    </location>
</feature>
<organism evidence="4">
    <name type="scientific">Candidatus Kentrum sp. DK</name>
    <dbReference type="NCBI Taxonomy" id="2126562"/>
    <lineage>
        <taxon>Bacteria</taxon>
        <taxon>Pseudomonadati</taxon>
        <taxon>Pseudomonadota</taxon>
        <taxon>Gammaproteobacteria</taxon>
        <taxon>Candidatus Kentrum</taxon>
    </lineage>
</organism>
<gene>
    <name evidence="4" type="ORF">BECKDK2373B_GA0170837_10107</name>
    <name evidence="5" type="ORF">BECKDK2373C_GA0170839_105623</name>
</gene>
<dbReference type="EMBL" id="CAADEX010000010">
    <property type="protein sequence ID" value="VFJ45252.1"/>
    <property type="molecule type" value="Genomic_DNA"/>
</dbReference>
<dbReference type="AlphaFoldDB" id="A0A450S0S7"/>
<dbReference type="Pfam" id="PF12849">
    <property type="entry name" value="PBP_like_2"/>
    <property type="match status" value="1"/>
</dbReference>
<name>A0A450S0S7_9GAMM</name>
<dbReference type="InterPro" id="IPR024370">
    <property type="entry name" value="PBP_domain"/>
</dbReference>
<dbReference type="InterPro" id="IPR050811">
    <property type="entry name" value="Phosphate_ABC_transporter"/>
</dbReference>
<evidence type="ECO:0000313" key="4">
    <source>
        <dbReference type="EMBL" id="VFJ45252.1"/>
    </source>
</evidence>
<dbReference type="Gene3D" id="3.40.190.10">
    <property type="entry name" value="Periplasmic binding protein-like II"/>
    <property type="match status" value="2"/>
</dbReference>
<evidence type="ECO:0000313" key="5">
    <source>
        <dbReference type="EMBL" id="VFJ56963.1"/>
    </source>
</evidence>